<dbReference type="AlphaFoldDB" id="A0A4R2NUV7"/>
<comment type="caution">
    <text evidence="2">The sequence shown here is derived from an EMBL/GenBank/DDBJ whole genome shotgun (WGS) entry which is preliminary data.</text>
</comment>
<dbReference type="OrthoDB" id="1492374at2"/>
<name>A0A4R2NUV7_9FLAO</name>
<dbReference type="RefSeq" id="WP_132794161.1">
    <property type="nucleotide sequence ID" value="NZ_SLXM01000003.1"/>
</dbReference>
<protein>
    <recommendedName>
        <fullName evidence="4">Outer membrane protein with beta-barrel domain</fullName>
    </recommendedName>
</protein>
<gene>
    <name evidence="2" type="ORF">EV195_103130</name>
</gene>
<dbReference type="EMBL" id="SLXM01000003">
    <property type="protein sequence ID" value="TCP25770.1"/>
    <property type="molecule type" value="Genomic_DNA"/>
</dbReference>
<evidence type="ECO:0000313" key="2">
    <source>
        <dbReference type="EMBL" id="TCP25770.1"/>
    </source>
</evidence>
<dbReference type="Proteomes" id="UP000294564">
    <property type="component" value="Unassembled WGS sequence"/>
</dbReference>
<reference evidence="2 3" key="1">
    <citation type="submission" date="2019-03" db="EMBL/GenBank/DDBJ databases">
        <title>Genomic Encyclopedia of Type Strains, Phase IV (KMG-IV): sequencing the most valuable type-strain genomes for metagenomic binning, comparative biology and taxonomic classification.</title>
        <authorList>
            <person name="Goeker M."/>
        </authorList>
    </citation>
    <scope>NUCLEOTIDE SEQUENCE [LARGE SCALE GENOMIC DNA]</scope>
    <source>
        <strain evidence="2 3">DSM 14836</strain>
    </source>
</reference>
<proteinExistence type="predicted"/>
<evidence type="ECO:0000256" key="1">
    <source>
        <dbReference type="SAM" id="SignalP"/>
    </source>
</evidence>
<sequence length="173" mass="18716">MRKVFAICFFTLVVNNVLLAQENEFNIGVNGGVTIGNIEGVSKAAFGLDANYLFNVFEGVKLGPSVNFIYFATQEANGIKPDAFIYMPVGGSIKFHSDGDDFYVALDAGYAIGISPEGDNGGIFMKPMVGYNINQNFNVNLFYSGIKKRAPTYGYIGVGIVFNVFGGSSYYSL</sequence>
<keyword evidence="1" id="KW-0732">Signal</keyword>
<evidence type="ECO:0008006" key="4">
    <source>
        <dbReference type="Google" id="ProtNLM"/>
    </source>
</evidence>
<organism evidence="2 3">
    <name type="scientific">Tenacibaculum skagerrakense</name>
    <dbReference type="NCBI Taxonomy" id="186571"/>
    <lineage>
        <taxon>Bacteria</taxon>
        <taxon>Pseudomonadati</taxon>
        <taxon>Bacteroidota</taxon>
        <taxon>Flavobacteriia</taxon>
        <taxon>Flavobacteriales</taxon>
        <taxon>Flavobacteriaceae</taxon>
        <taxon>Tenacibaculum</taxon>
    </lineage>
</organism>
<keyword evidence="3" id="KW-1185">Reference proteome</keyword>
<feature type="signal peptide" evidence="1">
    <location>
        <begin position="1"/>
        <end position="20"/>
    </location>
</feature>
<accession>A0A4R2NUV7</accession>
<evidence type="ECO:0000313" key="3">
    <source>
        <dbReference type="Proteomes" id="UP000294564"/>
    </source>
</evidence>
<feature type="chain" id="PRO_5020739723" description="Outer membrane protein with beta-barrel domain" evidence="1">
    <location>
        <begin position="21"/>
        <end position="173"/>
    </location>
</feature>